<proteinExistence type="predicted"/>
<organism evidence="2 3">
    <name type="scientific">Paenibacillus chitinolyticus</name>
    <dbReference type="NCBI Taxonomy" id="79263"/>
    <lineage>
        <taxon>Bacteria</taxon>
        <taxon>Bacillati</taxon>
        <taxon>Bacillota</taxon>
        <taxon>Bacilli</taxon>
        <taxon>Bacillales</taxon>
        <taxon>Paenibacillaceae</taxon>
        <taxon>Paenibacillus</taxon>
    </lineage>
</organism>
<keyword evidence="1" id="KW-0472">Membrane</keyword>
<name>A0ABT4FDN4_9BACL</name>
<keyword evidence="1" id="KW-0812">Transmembrane</keyword>
<accession>A0ABT4FDN4</accession>
<protein>
    <recommendedName>
        <fullName evidence="4">ABC transporter permease</fullName>
    </recommendedName>
</protein>
<feature type="transmembrane region" description="Helical" evidence="1">
    <location>
        <begin position="12"/>
        <end position="38"/>
    </location>
</feature>
<dbReference type="GeneID" id="95379073"/>
<dbReference type="RefSeq" id="WP_156972785.1">
    <property type="nucleotide sequence ID" value="NZ_CP026520.1"/>
</dbReference>
<feature type="transmembrane region" description="Helical" evidence="1">
    <location>
        <begin position="186"/>
        <end position="205"/>
    </location>
</feature>
<feature type="transmembrane region" description="Helical" evidence="1">
    <location>
        <begin position="145"/>
        <end position="166"/>
    </location>
</feature>
<feature type="transmembrane region" description="Helical" evidence="1">
    <location>
        <begin position="119"/>
        <end position="138"/>
    </location>
</feature>
<evidence type="ECO:0000256" key="1">
    <source>
        <dbReference type="SAM" id="Phobius"/>
    </source>
</evidence>
<dbReference type="Proteomes" id="UP001527202">
    <property type="component" value="Unassembled WGS sequence"/>
</dbReference>
<gene>
    <name evidence="2" type="ORF">M5X16_12640</name>
</gene>
<keyword evidence="1" id="KW-1133">Transmembrane helix</keyword>
<evidence type="ECO:0008006" key="4">
    <source>
        <dbReference type="Google" id="ProtNLM"/>
    </source>
</evidence>
<sequence length="217" mass="24952">MVKRELSMLFFIFRTQTILICLPFLVYTFACLGNYYGYFNGLEFMVFVGFWIHVFPAVAVTYQIGSLRQQELFISLPLSSVRYGLIYPCFLSVLYGSFYETALLICINSNNGFAKTADMAVNSFPSFLLVFFLTVTLVSLFKNSAIGLCLTLFYVFFGLFTGGAGQGPFYLMQWYRPKINTDVNDFVIVQYAAVIVLCVLHILFVKYRHRFYLLKIT</sequence>
<dbReference type="EMBL" id="JAMDMJ010000013">
    <property type="protein sequence ID" value="MCY9596622.1"/>
    <property type="molecule type" value="Genomic_DNA"/>
</dbReference>
<feature type="transmembrane region" description="Helical" evidence="1">
    <location>
        <begin position="44"/>
        <end position="64"/>
    </location>
</feature>
<reference evidence="2 3" key="1">
    <citation type="submission" date="2022-05" db="EMBL/GenBank/DDBJ databases">
        <title>Genome Sequencing of Bee-Associated Microbes.</title>
        <authorList>
            <person name="Dunlap C."/>
        </authorList>
    </citation>
    <scope>NUCLEOTIDE SEQUENCE [LARGE SCALE GENOMIC DNA]</scope>
    <source>
        <strain evidence="2 3">NRRL B-23120</strain>
    </source>
</reference>
<evidence type="ECO:0000313" key="3">
    <source>
        <dbReference type="Proteomes" id="UP001527202"/>
    </source>
</evidence>
<comment type="caution">
    <text evidence="2">The sequence shown here is derived from an EMBL/GenBank/DDBJ whole genome shotgun (WGS) entry which is preliminary data.</text>
</comment>
<evidence type="ECO:0000313" key="2">
    <source>
        <dbReference type="EMBL" id="MCY9596622.1"/>
    </source>
</evidence>
<keyword evidence="3" id="KW-1185">Reference proteome</keyword>
<feature type="transmembrane region" description="Helical" evidence="1">
    <location>
        <begin position="85"/>
        <end position="107"/>
    </location>
</feature>